<comment type="similarity">
    <text evidence="1">Belongs to the VPS26 family.</text>
</comment>
<dbReference type="InterPro" id="IPR028934">
    <property type="entry name" value="Vps26-related"/>
</dbReference>
<dbReference type="HOGENOM" id="CLU_1520186_0_0_1"/>
<evidence type="ECO:0000313" key="2">
    <source>
        <dbReference type="EnsemblPlants" id="OMERI01G08240.1"/>
    </source>
</evidence>
<sequence length="177" mass="20017">MVPAFQSLETIAGEVSIAPIPGKRVEHQGVKIELLGQIGMICALDLADSEYECPNAYGDCIELVSCTMREATSMTSFRYVALSSDFEESRKKSLSIKSLLFSCKPIKLFSILVRELEVAGEIYERKTYPFEFFTVEMPYDSYNRTNVRLRYILKVTIGRPYTTTTSVVECTYVEISV</sequence>
<evidence type="ECO:0000313" key="3">
    <source>
        <dbReference type="Proteomes" id="UP000008021"/>
    </source>
</evidence>
<evidence type="ECO:0000256" key="1">
    <source>
        <dbReference type="ARBA" id="ARBA00009100"/>
    </source>
</evidence>
<proteinExistence type="inferred from homology"/>
<dbReference type="PANTHER" id="PTHR12233">
    <property type="entry name" value="VACUOLAR PROTEIN SORTING 26 RELATED"/>
    <property type="match status" value="1"/>
</dbReference>
<dbReference type="InterPro" id="IPR014752">
    <property type="entry name" value="Arrestin-like_C"/>
</dbReference>
<dbReference type="Proteomes" id="UP000008021">
    <property type="component" value="Chromosome 1"/>
</dbReference>
<accession>A0A0E0BZG9</accession>
<name>A0A0E0BZG9_9ORYZ</name>
<dbReference type="STRING" id="40149.A0A0E0BZG9"/>
<organism evidence="2">
    <name type="scientific">Oryza meridionalis</name>
    <dbReference type="NCBI Taxonomy" id="40149"/>
    <lineage>
        <taxon>Eukaryota</taxon>
        <taxon>Viridiplantae</taxon>
        <taxon>Streptophyta</taxon>
        <taxon>Embryophyta</taxon>
        <taxon>Tracheophyta</taxon>
        <taxon>Spermatophyta</taxon>
        <taxon>Magnoliopsida</taxon>
        <taxon>Liliopsida</taxon>
        <taxon>Poales</taxon>
        <taxon>Poaceae</taxon>
        <taxon>BOP clade</taxon>
        <taxon>Oryzoideae</taxon>
        <taxon>Oryzeae</taxon>
        <taxon>Oryzinae</taxon>
        <taxon>Oryza</taxon>
    </lineage>
</organism>
<dbReference type="GO" id="GO:0006886">
    <property type="term" value="P:intracellular protein transport"/>
    <property type="evidence" value="ECO:0007669"/>
    <property type="project" value="InterPro"/>
</dbReference>
<dbReference type="EnsemblPlants" id="OMERI01G08240.1">
    <property type="protein sequence ID" value="OMERI01G08240.1"/>
    <property type="gene ID" value="OMERI01G08240"/>
</dbReference>
<dbReference type="Gene3D" id="2.60.40.640">
    <property type="match status" value="1"/>
</dbReference>
<protein>
    <submittedName>
        <fullName evidence="2">Uncharacterized protein</fullName>
    </submittedName>
</protein>
<keyword evidence="3" id="KW-1185">Reference proteome</keyword>
<dbReference type="AlphaFoldDB" id="A0A0E0BZG9"/>
<dbReference type="Pfam" id="PF03643">
    <property type="entry name" value="Vps26"/>
    <property type="match status" value="1"/>
</dbReference>
<reference evidence="2" key="1">
    <citation type="submission" date="2015-04" db="UniProtKB">
        <authorList>
            <consortium name="EnsemblPlants"/>
        </authorList>
    </citation>
    <scope>IDENTIFICATION</scope>
</reference>
<reference evidence="2" key="2">
    <citation type="submission" date="2018-05" db="EMBL/GenBank/DDBJ databases">
        <title>OmerRS3 (Oryza meridionalis Reference Sequence Version 3).</title>
        <authorList>
            <person name="Zhang J."/>
            <person name="Kudrna D."/>
            <person name="Lee S."/>
            <person name="Talag J."/>
            <person name="Welchert J."/>
            <person name="Wing R.A."/>
        </authorList>
    </citation>
    <scope>NUCLEOTIDE SEQUENCE [LARGE SCALE GENOMIC DNA]</scope>
    <source>
        <strain evidence="2">cv. OR44</strain>
    </source>
</reference>
<dbReference type="Gramene" id="OMERI01G08240.1">
    <property type="protein sequence ID" value="OMERI01G08240.1"/>
    <property type="gene ID" value="OMERI01G08240"/>
</dbReference>